<dbReference type="Proteomes" id="UP001209570">
    <property type="component" value="Unassembled WGS sequence"/>
</dbReference>
<reference evidence="2" key="1">
    <citation type="submission" date="2021-12" db="EMBL/GenBank/DDBJ databases">
        <title>Prjna785345.</title>
        <authorList>
            <person name="Rujirawat T."/>
            <person name="Krajaejun T."/>
        </authorList>
    </citation>
    <scope>NUCLEOTIDE SEQUENCE</scope>
    <source>
        <strain evidence="2">Pi057C3</strain>
    </source>
</reference>
<proteinExistence type="predicted"/>
<dbReference type="EMBL" id="JAKCXM010000011">
    <property type="protein sequence ID" value="KAJ0408498.1"/>
    <property type="molecule type" value="Genomic_DNA"/>
</dbReference>
<name>A0AAD5LSN6_PYTIN</name>
<comment type="caution">
    <text evidence="2">The sequence shown here is derived from an EMBL/GenBank/DDBJ whole genome shotgun (WGS) entry which is preliminary data.</text>
</comment>
<dbReference type="AlphaFoldDB" id="A0AAD5LSN6"/>
<feature type="compositionally biased region" description="Basic residues" evidence="1">
    <location>
        <begin position="95"/>
        <end position="104"/>
    </location>
</feature>
<sequence length="366" mass="40965">MAEVTMDVLRDALRQIAPTIDPKTTTRGMVFARLASLLDVSKDELKKRWKQEIVELITDCLMPEDDGTAETENMVPNTSHHRAQSDEEDDDVAPRKRRTINRSRRVVDAEDDEDDEQEEEPPAAARKRQKIAQRSVKSRVVADDDSEEVDGDDVEEVVESTSSRKKLPSSRKNGRKPSRVSDGSEDSEDSDADASTTRRRRKAPAARRKAPKDAQPHGLVALKEMAQAARLLNPAMHSRLKKAASDEERENILRDVLNEKGITFHGRYPKKSEITAVKRKRDLEAEQDGIDQSAILPEGSRRRTRGATPRYTVDVSDESEGDAVERSDDVNRHIHDDSEEKDESDASSEASFKVGEANSSGDEEEA</sequence>
<protein>
    <submittedName>
        <fullName evidence="2">Uncharacterized protein</fullName>
    </submittedName>
</protein>
<keyword evidence="3" id="KW-1185">Reference proteome</keyword>
<feature type="compositionally biased region" description="Basic residues" evidence="1">
    <location>
        <begin position="197"/>
        <end position="210"/>
    </location>
</feature>
<feature type="compositionally biased region" description="Acidic residues" evidence="1">
    <location>
        <begin position="109"/>
        <end position="121"/>
    </location>
</feature>
<evidence type="ECO:0000256" key="1">
    <source>
        <dbReference type="SAM" id="MobiDB-lite"/>
    </source>
</evidence>
<feature type="compositionally biased region" description="Basic and acidic residues" evidence="1">
    <location>
        <begin position="323"/>
        <end position="338"/>
    </location>
</feature>
<accession>A0AAD5LSN6</accession>
<feature type="region of interest" description="Disordered" evidence="1">
    <location>
        <begin position="64"/>
        <end position="220"/>
    </location>
</feature>
<feature type="compositionally biased region" description="Basic residues" evidence="1">
    <location>
        <begin position="163"/>
        <end position="178"/>
    </location>
</feature>
<organism evidence="2 3">
    <name type="scientific">Pythium insidiosum</name>
    <name type="common">Pythiosis disease agent</name>
    <dbReference type="NCBI Taxonomy" id="114742"/>
    <lineage>
        <taxon>Eukaryota</taxon>
        <taxon>Sar</taxon>
        <taxon>Stramenopiles</taxon>
        <taxon>Oomycota</taxon>
        <taxon>Peronosporomycetes</taxon>
        <taxon>Pythiales</taxon>
        <taxon>Pythiaceae</taxon>
        <taxon>Pythium</taxon>
    </lineage>
</organism>
<evidence type="ECO:0000313" key="3">
    <source>
        <dbReference type="Proteomes" id="UP001209570"/>
    </source>
</evidence>
<evidence type="ECO:0000313" key="2">
    <source>
        <dbReference type="EMBL" id="KAJ0408498.1"/>
    </source>
</evidence>
<gene>
    <name evidence="2" type="ORF">P43SY_006428</name>
</gene>
<feature type="compositionally biased region" description="Acidic residues" evidence="1">
    <location>
        <begin position="143"/>
        <end position="158"/>
    </location>
</feature>
<feature type="compositionally biased region" description="Acidic residues" evidence="1">
    <location>
        <begin position="183"/>
        <end position="192"/>
    </location>
</feature>
<feature type="region of interest" description="Disordered" evidence="1">
    <location>
        <begin position="282"/>
        <end position="366"/>
    </location>
</feature>